<comment type="caution">
    <text evidence="2">The sequence shown here is derived from an EMBL/GenBank/DDBJ whole genome shotgun (WGS) entry which is preliminary data.</text>
</comment>
<accession>A0ABV0PIJ4</accession>
<gene>
    <name evidence="2" type="ORF">GOODEAATRI_031432</name>
</gene>
<feature type="compositionally biased region" description="Polar residues" evidence="1">
    <location>
        <begin position="46"/>
        <end position="59"/>
    </location>
</feature>
<name>A0ABV0PIJ4_9TELE</name>
<protein>
    <submittedName>
        <fullName evidence="2">Uncharacterized protein</fullName>
    </submittedName>
</protein>
<proteinExistence type="predicted"/>
<feature type="compositionally biased region" description="Polar residues" evidence="1">
    <location>
        <begin position="66"/>
        <end position="83"/>
    </location>
</feature>
<evidence type="ECO:0000256" key="1">
    <source>
        <dbReference type="SAM" id="MobiDB-lite"/>
    </source>
</evidence>
<dbReference type="EMBL" id="JAHRIO010075311">
    <property type="protein sequence ID" value="MEQ2183305.1"/>
    <property type="molecule type" value="Genomic_DNA"/>
</dbReference>
<organism evidence="2 3">
    <name type="scientific">Goodea atripinnis</name>
    <dbReference type="NCBI Taxonomy" id="208336"/>
    <lineage>
        <taxon>Eukaryota</taxon>
        <taxon>Metazoa</taxon>
        <taxon>Chordata</taxon>
        <taxon>Craniata</taxon>
        <taxon>Vertebrata</taxon>
        <taxon>Euteleostomi</taxon>
        <taxon>Actinopterygii</taxon>
        <taxon>Neopterygii</taxon>
        <taxon>Teleostei</taxon>
        <taxon>Neoteleostei</taxon>
        <taxon>Acanthomorphata</taxon>
        <taxon>Ovalentaria</taxon>
        <taxon>Atherinomorphae</taxon>
        <taxon>Cyprinodontiformes</taxon>
        <taxon>Goodeidae</taxon>
        <taxon>Goodea</taxon>
    </lineage>
</organism>
<evidence type="ECO:0000313" key="3">
    <source>
        <dbReference type="Proteomes" id="UP001476798"/>
    </source>
</evidence>
<reference evidence="2 3" key="1">
    <citation type="submission" date="2021-06" db="EMBL/GenBank/DDBJ databases">
        <authorList>
            <person name="Palmer J.M."/>
        </authorList>
    </citation>
    <scope>NUCLEOTIDE SEQUENCE [LARGE SCALE GENOMIC DNA]</scope>
    <source>
        <strain evidence="2 3">GA_2019</strain>
        <tissue evidence="2">Muscle</tissue>
    </source>
</reference>
<sequence>MLKKQTTSPECGRNRKLSAAANRFLRRHVVKAPQLAGKGLQQDLQAAATNLHSKAQTKQWRAPHLSSKTDSTTEPKAQNSDVLNWNLKHMQKTTPCKHGGG</sequence>
<keyword evidence="3" id="KW-1185">Reference proteome</keyword>
<feature type="region of interest" description="Disordered" evidence="1">
    <location>
        <begin position="46"/>
        <end position="101"/>
    </location>
</feature>
<evidence type="ECO:0000313" key="2">
    <source>
        <dbReference type="EMBL" id="MEQ2183305.1"/>
    </source>
</evidence>
<dbReference type="Proteomes" id="UP001476798">
    <property type="component" value="Unassembled WGS sequence"/>
</dbReference>